<organism evidence="3 4">
    <name type="scientific">Frigidibacter albus</name>
    <dbReference type="NCBI Taxonomy" id="1465486"/>
    <lineage>
        <taxon>Bacteria</taxon>
        <taxon>Pseudomonadati</taxon>
        <taxon>Pseudomonadota</taxon>
        <taxon>Alphaproteobacteria</taxon>
        <taxon>Rhodobacterales</taxon>
        <taxon>Paracoccaceae</taxon>
        <taxon>Frigidibacter</taxon>
    </lineage>
</organism>
<protein>
    <submittedName>
        <fullName evidence="3">Uncharacterized protein</fullName>
    </submittedName>
</protein>
<evidence type="ECO:0000256" key="2">
    <source>
        <dbReference type="SAM" id="Phobius"/>
    </source>
</evidence>
<evidence type="ECO:0000313" key="4">
    <source>
        <dbReference type="Proteomes" id="UP000477083"/>
    </source>
</evidence>
<gene>
    <name evidence="3" type="ORF">GS660_04190</name>
</gene>
<keyword evidence="2" id="KW-0812">Transmembrane</keyword>
<feature type="compositionally biased region" description="Polar residues" evidence="1">
    <location>
        <begin position="23"/>
        <end position="32"/>
    </location>
</feature>
<sequence>MQTPQPTSDPLHDAIGLPAETPASLTGPPTEQATAGAVADLGAADAPAFPVQIPVARPQAPPITRARPASAQSNGGNLRASSRALGVLVSIFVVLAILAIL</sequence>
<feature type="transmembrane region" description="Helical" evidence="2">
    <location>
        <begin position="84"/>
        <end position="100"/>
    </location>
</feature>
<keyword evidence="2" id="KW-1133">Transmembrane helix</keyword>
<accession>A0A6L8VDA7</accession>
<dbReference type="AlphaFoldDB" id="A0A6L8VDA7"/>
<keyword evidence="2" id="KW-0472">Membrane</keyword>
<name>A0A6L8VDA7_9RHOB</name>
<dbReference type="EMBL" id="WWNR01000002">
    <property type="protein sequence ID" value="MZQ88298.1"/>
    <property type="molecule type" value="Genomic_DNA"/>
</dbReference>
<evidence type="ECO:0000313" key="3">
    <source>
        <dbReference type="EMBL" id="MZQ88298.1"/>
    </source>
</evidence>
<feature type="region of interest" description="Disordered" evidence="1">
    <location>
        <begin position="1"/>
        <end position="33"/>
    </location>
</feature>
<keyword evidence="4" id="KW-1185">Reference proteome</keyword>
<dbReference type="Proteomes" id="UP000477083">
    <property type="component" value="Unassembled WGS sequence"/>
</dbReference>
<dbReference type="RefSeq" id="WP_161343712.1">
    <property type="nucleotide sequence ID" value="NZ_BMGW01000002.1"/>
</dbReference>
<proteinExistence type="predicted"/>
<comment type="caution">
    <text evidence="3">The sequence shown here is derived from an EMBL/GenBank/DDBJ whole genome shotgun (WGS) entry which is preliminary data.</text>
</comment>
<reference evidence="3 4" key="1">
    <citation type="submission" date="2020-01" db="EMBL/GenBank/DDBJ databases">
        <title>Frigidibacter albus SP32T (=CGMCC 1.13995T).</title>
        <authorList>
            <person name="Liao X."/>
        </authorList>
    </citation>
    <scope>NUCLEOTIDE SEQUENCE [LARGE SCALE GENOMIC DNA]</scope>
    <source>
        <strain evidence="3 4">SP32</strain>
    </source>
</reference>
<evidence type="ECO:0000256" key="1">
    <source>
        <dbReference type="SAM" id="MobiDB-lite"/>
    </source>
</evidence>